<dbReference type="Proteomes" id="UP000085678">
    <property type="component" value="Unplaced"/>
</dbReference>
<feature type="transmembrane region" description="Helical" evidence="14">
    <location>
        <begin position="201"/>
        <end position="222"/>
    </location>
</feature>
<evidence type="ECO:0000256" key="7">
    <source>
        <dbReference type="ARBA" id="ARBA00022801"/>
    </source>
</evidence>
<dbReference type="InterPro" id="IPR036938">
    <property type="entry name" value="PAP2/HPO_sf"/>
</dbReference>
<dbReference type="GeneID" id="106165096"/>
<keyword evidence="7 11" id="KW-0378">Hydrolase</keyword>
<feature type="binding site" evidence="13">
    <location>
        <position position="83"/>
    </location>
    <ligand>
        <name>substrate</name>
    </ligand>
</feature>
<dbReference type="KEGG" id="lak:106165096"/>
<dbReference type="OrthoDB" id="6416209at2759"/>
<dbReference type="RefSeq" id="XP_013398643.1">
    <property type="nucleotide sequence ID" value="XM_013543189.1"/>
</dbReference>
<dbReference type="GO" id="GO:0006094">
    <property type="term" value="P:gluconeogenesis"/>
    <property type="evidence" value="ECO:0007669"/>
    <property type="project" value="UniProtKB-UniRule"/>
</dbReference>
<evidence type="ECO:0000256" key="14">
    <source>
        <dbReference type="SAM" id="Phobius"/>
    </source>
</evidence>
<dbReference type="OMA" id="ELHINEW"/>
<feature type="transmembrane region" description="Helical" evidence="14">
    <location>
        <begin position="177"/>
        <end position="194"/>
    </location>
</feature>
<dbReference type="FunCoup" id="A0A1S3IKM3">
    <property type="interactions" value="213"/>
</dbReference>
<dbReference type="STRING" id="7574.A0A1S3IKM3"/>
<dbReference type="AlphaFoldDB" id="A0A1S3IKM3"/>
<organism evidence="16 17">
    <name type="scientific">Lingula anatina</name>
    <name type="common">Brachiopod</name>
    <name type="synonym">Lingula unguis</name>
    <dbReference type="NCBI Taxonomy" id="7574"/>
    <lineage>
        <taxon>Eukaryota</taxon>
        <taxon>Metazoa</taxon>
        <taxon>Spiralia</taxon>
        <taxon>Lophotrochozoa</taxon>
        <taxon>Brachiopoda</taxon>
        <taxon>Linguliformea</taxon>
        <taxon>Lingulata</taxon>
        <taxon>Lingulida</taxon>
        <taxon>Linguloidea</taxon>
        <taxon>Lingulidae</taxon>
        <taxon>Lingula</taxon>
    </lineage>
</organism>
<dbReference type="InterPro" id="IPR000326">
    <property type="entry name" value="PAP2/HPO"/>
</dbReference>
<name>A0A1S3IKM3_LINAN</name>
<feature type="transmembrane region" description="Helical" evidence="14">
    <location>
        <begin position="119"/>
        <end position="138"/>
    </location>
</feature>
<dbReference type="PIRSF" id="PIRSF000905">
    <property type="entry name" value="Glucose-6-phosphatase"/>
    <property type="match status" value="1"/>
</dbReference>
<evidence type="ECO:0000256" key="6">
    <source>
        <dbReference type="ARBA" id="ARBA00022692"/>
    </source>
</evidence>
<feature type="domain" description="Phosphatidic acid phosphatase type 2/haloperoxidase" evidence="15">
    <location>
        <begin position="57"/>
        <end position="192"/>
    </location>
</feature>
<evidence type="ECO:0000256" key="1">
    <source>
        <dbReference type="ARBA" id="ARBA00004477"/>
    </source>
</evidence>
<comment type="similarity">
    <text evidence="3 11">Belongs to the glucose-6-phosphatase family.</text>
</comment>
<keyword evidence="10 11" id="KW-0472">Membrane</keyword>
<dbReference type="Pfam" id="PF01569">
    <property type="entry name" value="PAP2"/>
    <property type="match status" value="1"/>
</dbReference>
<dbReference type="GO" id="GO:0051156">
    <property type="term" value="P:glucose 6-phosphate metabolic process"/>
    <property type="evidence" value="ECO:0007669"/>
    <property type="project" value="TreeGrafter"/>
</dbReference>
<keyword evidence="6 14" id="KW-0812">Transmembrane</keyword>
<dbReference type="EC" id="3.1.3.9" evidence="4 11"/>
<dbReference type="PANTHER" id="PTHR12591">
    <property type="entry name" value="GLUCOSE-6-PHOSPHATASE"/>
    <property type="match status" value="1"/>
</dbReference>
<keyword evidence="8 11" id="KW-0256">Endoplasmic reticulum</keyword>
<dbReference type="SMART" id="SM00014">
    <property type="entry name" value="acidPPc"/>
    <property type="match status" value="1"/>
</dbReference>
<dbReference type="InParanoid" id="A0A1S3IKM3"/>
<dbReference type="GO" id="GO:0004346">
    <property type="term" value="F:glucose-6-phosphatase activity"/>
    <property type="evidence" value="ECO:0007669"/>
    <property type="project" value="UniProtKB-EC"/>
</dbReference>
<comment type="subcellular location">
    <subcellularLocation>
        <location evidence="1">Endoplasmic reticulum membrane</location>
        <topology evidence="1">Multi-pass membrane protein</topology>
    </subcellularLocation>
</comment>
<evidence type="ECO:0000313" key="16">
    <source>
        <dbReference type="Proteomes" id="UP000085678"/>
    </source>
</evidence>
<dbReference type="SUPFAM" id="SSF48317">
    <property type="entry name" value="Acid phosphatase/Vanadium-dependent haloperoxidase"/>
    <property type="match status" value="1"/>
</dbReference>
<feature type="transmembrane region" description="Helical" evidence="14">
    <location>
        <begin position="150"/>
        <end position="171"/>
    </location>
</feature>
<accession>A0A1S3IKM3</accession>
<gene>
    <name evidence="17" type="primary">LOC106165096</name>
</gene>
<keyword evidence="9 14" id="KW-1133">Transmembrane helix</keyword>
<proteinExistence type="inferred from homology"/>
<dbReference type="InterPro" id="IPR016275">
    <property type="entry name" value="Glucose-6-phosphatase"/>
</dbReference>
<protein>
    <recommendedName>
        <fullName evidence="4 11">Glucose-6-phosphatase</fullName>
        <ecNumber evidence="4 11">3.1.3.9</ecNumber>
    </recommendedName>
</protein>
<keyword evidence="16" id="KW-1185">Reference proteome</keyword>
<evidence type="ECO:0000256" key="13">
    <source>
        <dbReference type="PIRSR" id="PIRSR000905-2"/>
    </source>
</evidence>
<evidence type="ECO:0000256" key="2">
    <source>
        <dbReference type="ARBA" id="ARBA00004742"/>
    </source>
</evidence>
<keyword evidence="5 11" id="KW-0312">Gluconeogenesis</keyword>
<dbReference type="GO" id="GO:0005789">
    <property type="term" value="C:endoplasmic reticulum membrane"/>
    <property type="evidence" value="ECO:0007669"/>
    <property type="project" value="UniProtKB-SubCell"/>
</dbReference>
<evidence type="ECO:0000256" key="3">
    <source>
        <dbReference type="ARBA" id="ARBA00009266"/>
    </source>
</evidence>
<evidence type="ECO:0000256" key="9">
    <source>
        <dbReference type="ARBA" id="ARBA00022989"/>
    </source>
</evidence>
<comment type="pathway">
    <text evidence="2 11">Carbohydrate biosynthesis; gluconeogenesis.</text>
</comment>
<evidence type="ECO:0000256" key="10">
    <source>
        <dbReference type="ARBA" id="ARBA00023136"/>
    </source>
</evidence>
<sequence length="351" mass="39405">MGPFMDVLHLSGVAFIETIQRQFKGQSELMLFLSHLGDPRAAFLFYFPLLYCLHNSVGKRVIWVAAISEWLNAVLKWILYGHRPYWWVKITDLYGISPPHLDQFRLTCETGPGSPSGHAMVTASVWYIIISSLLHYKLGQGAHSRLWKMIGWSFFAAFLFTVNVSRCFIATHFPHQVIFGTAVGIMVAVIFSRISTHDMTLIHHVLVGVFLLVSASGQFWIFNVLGLDPAWTLPLAQKWCAQSAWVHLDTTPFAALVRDVGALFGLGMAIKMEKEFKECNIVRTAISLPLSLALCQGSDYVKGPQGSILVFYAFTFIKFLLLPFLVVAVIPKIGDFWAKQMARCSSQKKNG</sequence>
<dbReference type="PANTHER" id="PTHR12591:SF0">
    <property type="entry name" value="FI19814P1"/>
    <property type="match status" value="1"/>
</dbReference>
<evidence type="ECO:0000256" key="8">
    <source>
        <dbReference type="ARBA" id="ARBA00022824"/>
    </source>
</evidence>
<evidence type="ECO:0000256" key="5">
    <source>
        <dbReference type="ARBA" id="ARBA00022432"/>
    </source>
</evidence>
<feature type="binding site" evidence="13">
    <location>
        <position position="166"/>
    </location>
    <ligand>
        <name>substrate</name>
    </ligand>
</feature>
<evidence type="ECO:0000256" key="11">
    <source>
        <dbReference type="PIRNR" id="PIRNR000905"/>
    </source>
</evidence>
<evidence type="ECO:0000313" key="17">
    <source>
        <dbReference type="RefSeq" id="XP_013398643.1"/>
    </source>
</evidence>
<reference evidence="17" key="1">
    <citation type="submission" date="2025-08" db="UniProtKB">
        <authorList>
            <consortium name="RefSeq"/>
        </authorList>
    </citation>
    <scope>IDENTIFICATION</scope>
    <source>
        <tissue evidence="17">Gonads</tissue>
    </source>
</reference>
<feature type="transmembrane region" description="Helical" evidence="14">
    <location>
        <begin position="309"/>
        <end position="330"/>
    </location>
</feature>
<dbReference type="UniPathway" id="UPA00138"/>
<evidence type="ECO:0000256" key="12">
    <source>
        <dbReference type="PIRSR" id="PIRSR000905-1"/>
    </source>
</evidence>
<evidence type="ECO:0000256" key="4">
    <source>
        <dbReference type="ARBA" id="ARBA00012634"/>
    </source>
</evidence>
<dbReference type="Gene3D" id="1.20.144.10">
    <property type="entry name" value="Phosphatidic acid phosphatase type 2/haloperoxidase"/>
    <property type="match status" value="1"/>
</dbReference>
<feature type="active site" description="Proton donor" evidence="12">
    <location>
        <position position="118"/>
    </location>
</feature>
<feature type="active site" description="Nucleophile" evidence="12">
    <location>
        <position position="172"/>
    </location>
</feature>
<evidence type="ECO:0000259" key="15">
    <source>
        <dbReference type="SMART" id="SM00014"/>
    </source>
</evidence>